<name>A0ABT3Q2N4_9BACT</name>
<feature type="compositionally biased region" description="Basic and acidic residues" evidence="1">
    <location>
        <begin position="174"/>
        <end position="187"/>
    </location>
</feature>
<comment type="caution">
    <text evidence="4">The sequence shown here is derived from an EMBL/GenBank/DDBJ whole genome shotgun (WGS) entry which is preliminary data.</text>
</comment>
<evidence type="ECO:0000256" key="1">
    <source>
        <dbReference type="SAM" id="MobiDB-lite"/>
    </source>
</evidence>
<feature type="transmembrane region" description="Helical" evidence="2">
    <location>
        <begin position="197"/>
        <end position="218"/>
    </location>
</feature>
<dbReference type="Gene3D" id="3.30.70.1070">
    <property type="entry name" value="Sporulation related repeat"/>
    <property type="match status" value="1"/>
</dbReference>
<gene>
    <name evidence="4" type="ORF">LQ318_15715</name>
</gene>
<sequence length="380" mass="41909">MTTIDREQLIDSLVERTGMDRSSVAQQFEKLESRIQKARTAEAPFEIENFGTFTTVENQLEFIPDDVLETEINNRYAGMKPIELIEAFKSPEGEPVPVADSPIGQSDVKEYEKKPSDQSENGDKEESPKEQPEKPKKEPAPVGEHPQTRTTEEEPNRPEKEEVADTSTTGIATKDQRDEKAKEAAEKKGKRPAKDPIGQTVLVIALILGLAIAGWMAYDFGLFGSEATSNGSPDNAQQSAIGQSQETDLGPESSIGQTEDEEESGQKELPVEENSGSGNESGSSPVESDDPYGMYGNIQEAAGNYYTIVVHSMQTIPQAEEKQQEVLEQGNYRTEIKEANVNGSTYYRIGIGQFETIDAAQKAAEELPEPYRSNNFISRF</sequence>
<protein>
    <submittedName>
        <fullName evidence="4">HU family DNA-binding protein</fullName>
    </submittedName>
</protein>
<dbReference type="InterPro" id="IPR007730">
    <property type="entry name" value="SPOR-like_dom"/>
</dbReference>
<dbReference type="InterPro" id="IPR000119">
    <property type="entry name" value="Hist_DNA-bd"/>
</dbReference>
<dbReference type="Proteomes" id="UP001207337">
    <property type="component" value="Unassembled WGS sequence"/>
</dbReference>
<feature type="region of interest" description="Disordered" evidence="1">
    <location>
        <begin position="92"/>
        <end position="194"/>
    </location>
</feature>
<feature type="compositionally biased region" description="Basic and acidic residues" evidence="1">
    <location>
        <begin position="146"/>
        <end position="163"/>
    </location>
</feature>
<feature type="compositionally biased region" description="Basic and acidic residues" evidence="1">
    <location>
        <begin position="107"/>
        <end position="139"/>
    </location>
</feature>
<accession>A0ABT3Q2N4</accession>
<dbReference type="Pfam" id="PF00216">
    <property type="entry name" value="Bac_DNA_binding"/>
    <property type="match status" value="1"/>
</dbReference>
<dbReference type="SUPFAM" id="SSF110997">
    <property type="entry name" value="Sporulation related repeat"/>
    <property type="match status" value="1"/>
</dbReference>
<dbReference type="GO" id="GO:0003677">
    <property type="term" value="F:DNA binding"/>
    <property type="evidence" value="ECO:0007669"/>
    <property type="project" value="UniProtKB-KW"/>
</dbReference>
<dbReference type="Pfam" id="PF05036">
    <property type="entry name" value="SPOR"/>
    <property type="match status" value="1"/>
</dbReference>
<keyword evidence="4" id="KW-0238">DNA-binding</keyword>
<dbReference type="InterPro" id="IPR036680">
    <property type="entry name" value="SPOR-like_sf"/>
</dbReference>
<feature type="compositionally biased region" description="Low complexity" evidence="1">
    <location>
        <begin position="272"/>
        <end position="286"/>
    </location>
</feature>
<evidence type="ECO:0000313" key="4">
    <source>
        <dbReference type="EMBL" id="MCW9714356.1"/>
    </source>
</evidence>
<evidence type="ECO:0000313" key="5">
    <source>
        <dbReference type="Proteomes" id="UP001207337"/>
    </source>
</evidence>
<evidence type="ECO:0000256" key="2">
    <source>
        <dbReference type="SAM" id="Phobius"/>
    </source>
</evidence>
<feature type="region of interest" description="Disordered" evidence="1">
    <location>
        <begin position="229"/>
        <end position="295"/>
    </location>
</feature>
<organism evidence="4 5">
    <name type="scientific">Fodinibius salicampi</name>
    <dbReference type="NCBI Taxonomy" id="1920655"/>
    <lineage>
        <taxon>Bacteria</taxon>
        <taxon>Pseudomonadati</taxon>
        <taxon>Balneolota</taxon>
        <taxon>Balneolia</taxon>
        <taxon>Balneolales</taxon>
        <taxon>Balneolaceae</taxon>
        <taxon>Fodinibius</taxon>
    </lineage>
</organism>
<keyword evidence="2" id="KW-0472">Membrane</keyword>
<dbReference type="EMBL" id="JAJNDC010000005">
    <property type="protein sequence ID" value="MCW9714356.1"/>
    <property type="molecule type" value="Genomic_DNA"/>
</dbReference>
<keyword evidence="2" id="KW-1133">Transmembrane helix</keyword>
<dbReference type="PROSITE" id="PS51724">
    <property type="entry name" value="SPOR"/>
    <property type="match status" value="1"/>
</dbReference>
<keyword evidence="5" id="KW-1185">Reference proteome</keyword>
<feature type="domain" description="SPOR" evidence="3">
    <location>
        <begin position="300"/>
        <end position="380"/>
    </location>
</feature>
<proteinExistence type="predicted"/>
<dbReference type="RefSeq" id="WP_265791588.1">
    <property type="nucleotide sequence ID" value="NZ_BAABRS010000005.1"/>
</dbReference>
<reference evidence="4 5" key="1">
    <citation type="submission" date="2021-11" db="EMBL/GenBank/DDBJ databases">
        <title>Aliifidinibius sp. nov., a new bacterium isolated from saline soil.</title>
        <authorList>
            <person name="Galisteo C."/>
            <person name="De La Haba R."/>
            <person name="Sanchez-Porro C."/>
            <person name="Ventosa A."/>
        </authorList>
    </citation>
    <scope>NUCLEOTIDE SEQUENCE [LARGE SCALE GENOMIC DNA]</scope>
    <source>
        <strain evidence="4 5">KACC 190600</strain>
    </source>
</reference>
<evidence type="ECO:0000259" key="3">
    <source>
        <dbReference type="PROSITE" id="PS51724"/>
    </source>
</evidence>
<feature type="compositionally biased region" description="Polar residues" evidence="1">
    <location>
        <begin position="229"/>
        <end position="247"/>
    </location>
</feature>
<keyword evidence="2" id="KW-0812">Transmembrane</keyword>